<dbReference type="SUPFAM" id="SSF52540">
    <property type="entry name" value="P-loop containing nucleoside triphosphate hydrolases"/>
    <property type="match status" value="1"/>
</dbReference>
<dbReference type="GO" id="GO:0008146">
    <property type="term" value="F:sulfotransferase activity"/>
    <property type="evidence" value="ECO:0007669"/>
    <property type="project" value="InterPro"/>
</dbReference>
<evidence type="ECO:0000256" key="2">
    <source>
        <dbReference type="ARBA" id="ARBA00023180"/>
    </source>
</evidence>
<evidence type="ECO:0000256" key="3">
    <source>
        <dbReference type="SAM" id="MobiDB-lite"/>
    </source>
</evidence>
<dbReference type="PANTHER" id="PTHR10605">
    <property type="entry name" value="HEPARAN SULFATE SULFOTRANSFERASE"/>
    <property type="match status" value="1"/>
</dbReference>
<sequence>MRRERARPAGHREAARRDAARRDAARGAVRTGRAWARAALPGPLGALPEFLIIGAQRCGTTSLYHYLSAHPDVRAATGKELQYFSLHHRRGLRWYRAHFPVRPPHVRAFEASPYYLFDPDVPARAAAALPQARFVALVRDPVERAYSHYLHARARGFEPLSFADALDAEPDRMRRGLRREFSYVARGRYAEQLRRWHAHVGAERVLVVRTQELTADYGRILDFLGLRRHTPDDFARHTRRREVDGPSQLTPALRERLAAEFAADQAELAGLIGG</sequence>
<dbReference type="InterPro" id="IPR037359">
    <property type="entry name" value="NST/OST"/>
</dbReference>
<evidence type="ECO:0000313" key="6">
    <source>
        <dbReference type="Proteomes" id="UP000656042"/>
    </source>
</evidence>
<evidence type="ECO:0000256" key="1">
    <source>
        <dbReference type="ARBA" id="ARBA00022679"/>
    </source>
</evidence>
<dbReference type="RefSeq" id="WP_189081557.1">
    <property type="nucleotide sequence ID" value="NZ_BMMX01000028.1"/>
</dbReference>
<reference evidence="5" key="2">
    <citation type="submission" date="2020-09" db="EMBL/GenBank/DDBJ databases">
        <authorList>
            <person name="Sun Q."/>
            <person name="Zhou Y."/>
        </authorList>
    </citation>
    <scope>NUCLEOTIDE SEQUENCE</scope>
    <source>
        <strain evidence="5">CGMCC 4.7299</strain>
    </source>
</reference>
<dbReference type="EMBL" id="BMMX01000028">
    <property type="protein sequence ID" value="GGL07950.1"/>
    <property type="molecule type" value="Genomic_DNA"/>
</dbReference>
<gene>
    <name evidence="5" type="ORF">GCM10012284_48010</name>
</gene>
<dbReference type="Gene3D" id="3.40.50.300">
    <property type="entry name" value="P-loop containing nucleotide triphosphate hydrolases"/>
    <property type="match status" value="1"/>
</dbReference>
<name>A0A8J3C2F4_9ACTN</name>
<dbReference type="Pfam" id="PF00685">
    <property type="entry name" value="Sulfotransfer_1"/>
    <property type="match status" value="1"/>
</dbReference>
<protein>
    <recommendedName>
        <fullName evidence="4">Sulfotransferase domain-containing protein</fullName>
    </recommendedName>
</protein>
<reference evidence="5" key="1">
    <citation type="journal article" date="2014" name="Int. J. Syst. Evol. Microbiol.">
        <title>Complete genome sequence of Corynebacterium casei LMG S-19264T (=DSM 44701T), isolated from a smear-ripened cheese.</title>
        <authorList>
            <consortium name="US DOE Joint Genome Institute (JGI-PGF)"/>
            <person name="Walter F."/>
            <person name="Albersmeier A."/>
            <person name="Kalinowski J."/>
            <person name="Ruckert C."/>
        </authorList>
    </citation>
    <scope>NUCLEOTIDE SEQUENCE</scope>
    <source>
        <strain evidence="5">CGMCC 4.7299</strain>
    </source>
</reference>
<dbReference type="InterPro" id="IPR027417">
    <property type="entry name" value="P-loop_NTPase"/>
</dbReference>
<organism evidence="5 6">
    <name type="scientific">Mangrovihabitans endophyticus</name>
    <dbReference type="NCBI Taxonomy" id="1751298"/>
    <lineage>
        <taxon>Bacteria</taxon>
        <taxon>Bacillati</taxon>
        <taxon>Actinomycetota</taxon>
        <taxon>Actinomycetes</taxon>
        <taxon>Micromonosporales</taxon>
        <taxon>Micromonosporaceae</taxon>
        <taxon>Mangrovihabitans</taxon>
    </lineage>
</organism>
<evidence type="ECO:0000313" key="5">
    <source>
        <dbReference type="EMBL" id="GGL07950.1"/>
    </source>
</evidence>
<dbReference type="InterPro" id="IPR000863">
    <property type="entry name" value="Sulfotransferase_dom"/>
</dbReference>
<dbReference type="PANTHER" id="PTHR10605:SF56">
    <property type="entry name" value="BIFUNCTIONAL HEPARAN SULFATE N-DEACETYLASE_N-SULFOTRANSFERASE"/>
    <property type="match status" value="1"/>
</dbReference>
<feature type="domain" description="Sulfotransferase" evidence="4">
    <location>
        <begin position="48"/>
        <end position="237"/>
    </location>
</feature>
<keyword evidence="1" id="KW-0808">Transferase</keyword>
<proteinExistence type="predicted"/>
<dbReference type="Proteomes" id="UP000656042">
    <property type="component" value="Unassembled WGS sequence"/>
</dbReference>
<keyword evidence="2" id="KW-0325">Glycoprotein</keyword>
<evidence type="ECO:0000259" key="4">
    <source>
        <dbReference type="Pfam" id="PF00685"/>
    </source>
</evidence>
<accession>A0A8J3C2F4</accession>
<dbReference type="AlphaFoldDB" id="A0A8J3C2F4"/>
<feature type="region of interest" description="Disordered" evidence="3">
    <location>
        <begin position="1"/>
        <end position="25"/>
    </location>
</feature>
<keyword evidence="6" id="KW-1185">Reference proteome</keyword>
<comment type="caution">
    <text evidence="5">The sequence shown here is derived from an EMBL/GenBank/DDBJ whole genome shotgun (WGS) entry which is preliminary data.</text>
</comment>